<feature type="signal peptide" evidence="1">
    <location>
        <begin position="1"/>
        <end position="27"/>
    </location>
</feature>
<dbReference type="Gene3D" id="3.40.50.1820">
    <property type="entry name" value="alpha/beta hydrolase"/>
    <property type="match status" value="1"/>
</dbReference>
<keyword evidence="1" id="KW-0732">Signal</keyword>
<dbReference type="GO" id="GO:0008236">
    <property type="term" value="F:serine-type peptidase activity"/>
    <property type="evidence" value="ECO:0007669"/>
    <property type="project" value="InterPro"/>
</dbReference>
<evidence type="ECO:0000259" key="2">
    <source>
        <dbReference type="Pfam" id="PF00326"/>
    </source>
</evidence>
<dbReference type="AlphaFoldDB" id="A0A1Y4QMT8"/>
<evidence type="ECO:0000256" key="1">
    <source>
        <dbReference type="SAM" id="SignalP"/>
    </source>
</evidence>
<dbReference type="InterPro" id="IPR001375">
    <property type="entry name" value="Peptidase_S9_cat"/>
</dbReference>
<protein>
    <submittedName>
        <fullName evidence="3">Alpha/beta hydrolase</fullName>
    </submittedName>
</protein>
<accession>A0A1Y4QMT8</accession>
<evidence type="ECO:0000313" key="3">
    <source>
        <dbReference type="EMBL" id="OUQ06598.1"/>
    </source>
</evidence>
<dbReference type="Proteomes" id="UP000196258">
    <property type="component" value="Unassembled WGS sequence"/>
</dbReference>
<comment type="caution">
    <text evidence="3">The sequence shown here is derived from an EMBL/GenBank/DDBJ whole genome shotgun (WGS) entry which is preliminary data.</text>
</comment>
<feature type="domain" description="Peptidase S9 prolyl oligopeptidase catalytic" evidence="2">
    <location>
        <begin position="135"/>
        <end position="282"/>
    </location>
</feature>
<feature type="chain" id="PRO_5012711985" evidence="1">
    <location>
        <begin position="28"/>
        <end position="529"/>
    </location>
</feature>
<name>A0A1Y4QMT8_9FIRM</name>
<reference evidence="4" key="1">
    <citation type="submission" date="2017-04" db="EMBL/GenBank/DDBJ databases">
        <title>Function of individual gut microbiota members based on whole genome sequencing of pure cultures obtained from chicken caecum.</title>
        <authorList>
            <person name="Medvecky M."/>
            <person name="Cejkova D."/>
            <person name="Polansky O."/>
            <person name="Karasova D."/>
            <person name="Kubasova T."/>
            <person name="Cizek A."/>
            <person name="Rychlik I."/>
        </authorList>
    </citation>
    <scope>NUCLEOTIDE SEQUENCE [LARGE SCALE GENOMIC DNA]</scope>
    <source>
        <strain evidence="4">An149</strain>
    </source>
</reference>
<proteinExistence type="predicted"/>
<dbReference type="RefSeq" id="WP_087254105.1">
    <property type="nucleotide sequence ID" value="NZ_NFLB01000001.1"/>
</dbReference>
<dbReference type="Pfam" id="PF00326">
    <property type="entry name" value="Peptidase_S9"/>
    <property type="match status" value="1"/>
</dbReference>
<organism evidence="3 4">
    <name type="scientific">Thomasclavelia spiroformis</name>
    <dbReference type="NCBI Taxonomy" id="29348"/>
    <lineage>
        <taxon>Bacteria</taxon>
        <taxon>Bacillati</taxon>
        <taxon>Bacillota</taxon>
        <taxon>Erysipelotrichia</taxon>
        <taxon>Erysipelotrichales</taxon>
        <taxon>Coprobacillaceae</taxon>
        <taxon>Thomasclavelia</taxon>
    </lineage>
</organism>
<dbReference type="EMBL" id="NFLB01000001">
    <property type="protein sequence ID" value="OUQ06598.1"/>
    <property type="molecule type" value="Genomic_DNA"/>
</dbReference>
<evidence type="ECO:0000313" key="4">
    <source>
        <dbReference type="Proteomes" id="UP000196258"/>
    </source>
</evidence>
<dbReference type="InterPro" id="IPR029058">
    <property type="entry name" value="AB_hydrolase_fold"/>
</dbReference>
<gene>
    <name evidence="3" type="ORF">B5E91_01345</name>
</gene>
<sequence>MKRIKKFLLSFISAMLIATMFTSNLNALDINSEFIQNVNTANTFGYVNYETDQFETYSNVEGSAGNYTSIASKIYKPLSGDTLIVVFHGNGEGGVDGICNNYAQLAGNRLAVTYTTDELQSAFKGAYVLAFQAPDYWYNDYTQQAKAIIDQAVDEFNIKEVFISGLSAGGLMSQRMLATYGNYFSGALISCSAIAKNDQYIEGLGGNYSNTTEYLDANDPYTDGKTFKKPNDYDQYLNNYNIWLENIAKSNVPIFMVHCYNDPTIYYKWTELAYNTIKNYRGTNGLDGDVYCGLIENVSYPDETYSSGHWSWIKMLNGDVYASTDTGLDTITWFKSLSTSTNTYQPKLVSNQVSQPVDKANTYTYNLIATVTNSGEKITSIEINMNGKKVDSTKLTPEMFKITGYNTDASGLAVGNVTSEGIFGTVDNPINIDVEKVSVNEQGNIVLDLATQKGVLNYTSLSRNLTTNIRYDIADTVLPFIDENSSSTSNNIATSVKTGDSVNTVLTGSIMIISLIIIITINKNEKILN</sequence>
<keyword evidence="3" id="KW-0378">Hydrolase</keyword>
<dbReference type="GO" id="GO:0006508">
    <property type="term" value="P:proteolysis"/>
    <property type="evidence" value="ECO:0007669"/>
    <property type="project" value="InterPro"/>
</dbReference>
<dbReference type="SUPFAM" id="SSF53474">
    <property type="entry name" value="alpha/beta-Hydrolases"/>
    <property type="match status" value="2"/>
</dbReference>